<evidence type="ECO:0000256" key="1">
    <source>
        <dbReference type="ARBA" id="ARBA00010759"/>
    </source>
</evidence>
<comment type="similarity">
    <text evidence="1 2">Belongs to the polypeptide deformylase family.</text>
</comment>
<dbReference type="STRING" id="157687.HMPREF3180_01106"/>
<reference evidence="5" key="1">
    <citation type="submission" date="2016-01" db="EMBL/GenBank/DDBJ databases">
        <authorList>
            <person name="Mitreva M."/>
            <person name="Pepin K.H."/>
            <person name="Mihindukulasuriya K.A."/>
            <person name="Fulton R."/>
            <person name="Fronick C."/>
            <person name="O'Laughlin M."/>
            <person name="Miner T."/>
            <person name="Herter B."/>
            <person name="Rosa B.A."/>
            <person name="Cordes M."/>
            <person name="Tomlinson C."/>
            <person name="Wollam A."/>
            <person name="Palsikar V.B."/>
            <person name="Mardis E.R."/>
            <person name="Wilson R.K."/>
        </authorList>
    </citation>
    <scope>NUCLEOTIDE SEQUENCE [LARGE SCALE GENOMIC DNA]</scope>
    <source>
        <strain evidence="5">KA00185</strain>
    </source>
</reference>
<dbReference type="EMBL" id="LSDD01000086">
    <property type="protein sequence ID" value="KXB65799.1"/>
    <property type="molecule type" value="Genomic_DNA"/>
</dbReference>
<comment type="catalytic activity">
    <reaction evidence="2">
        <text>N-terminal N-formyl-L-methionyl-[peptide] + H2O = N-terminal L-methionyl-[peptide] + formate</text>
        <dbReference type="Rhea" id="RHEA:24420"/>
        <dbReference type="Rhea" id="RHEA-COMP:10639"/>
        <dbReference type="Rhea" id="RHEA-COMP:10640"/>
        <dbReference type="ChEBI" id="CHEBI:15377"/>
        <dbReference type="ChEBI" id="CHEBI:15740"/>
        <dbReference type="ChEBI" id="CHEBI:49298"/>
        <dbReference type="ChEBI" id="CHEBI:64731"/>
        <dbReference type="EC" id="3.5.1.88"/>
    </reaction>
</comment>
<keyword evidence="2" id="KW-0648">Protein biosynthesis</keyword>
<evidence type="ECO:0000313" key="5">
    <source>
        <dbReference type="Proteomes" id="UP000070483"/>
    </source>
</evidence>
<feature type="active site" evidence="2">
    <location>
        <position position="139"/>
    </location>
</feature>
<feature type="binding site" evidence="2">
    <location>
        <position position="138"/>
    </location>
    <ligand>
        <name>Fe cation</name>
        <dbReference type="ChEBI" id="CHEBI:24875"/>
    </ligand>
</feature>
<dbReference type="NCBIfam" id="TIGR00079">
    <property type="entry name" value="pept_deformyl"/>
    <property type="match status" value="1"/>
</dbReference>
<evidence type="ECO:0000256" key="2">
    <source>
        <dbReference type="HAMAP-Rule" id="MF_00163"/>
    </source>
</evidence>
<comment type="caution">
    <text evidence="4">The sequence shown here is derived from an EMBL/GenBank/DDBJ whole genome shotgun (WGS) entry which is preliminary data.</text>
</comment>
<organism evidence="4 5">
    <name type="scientific">Leptotrichia wadei</name>
    <dbReference type="NCBI Taxonomy" id="157687"/>
    <lineage>
        <taxon>Bacteria</taxon>
        <taxon>Fusobacteriati</taxon>
        <taxon>Fusobacteriota</taxon>
        <taxon>Fusobacteriia</taxon>
        <taxon>Fusobacteriales</taxon>
        <taxon>Leptotrichiaceae</taxon>
        <taxon>Leptotrichia</taxon>
    </lineage>
</organism>
<feature type="binding site" evidence="2">
    <location>
        <position position="96"/>
    </location>
    <ligand>
        <name>Fe cation</name>
        <dbReference type="ChEBI" id="CHEBI:24875"/>
    </ligand>
</feature>
<feature type="binding site" evidence="2">
    <location>
        <position position="142"/>
    </location>
    <ligand>
        <name>Fe cation</name>
        <dbReference type="ChEBI" id="CHEBI:24875"/>
    </ligand>
</feature>
<protein>
    <recommendedName>
        <fullName evidence="2">Peptide deformylase</fullName>
        <shortName evidence="2">PDF</shortName>
        <ecNumber evidence="2">3.5.1.88</ecNumber>
    </recommendedName>
    <alternativeName>
        <fullName evidence="2">Polypeptide deformylase</fullName>
    </alternativeName>
</protein>
<comment type="function">
    <text evidence="2">Removes the formyl group from the N-terminal Met of newly synthesized proteins. Requires at least a dipeptide for an efficient rate of reaction. N-terminal L-methionine is a prerequisite for activity but the enzyme has broad specificity at other positions.</text>
</comment>
<keyword evidence="2" id="KW-0479">Metal-binding</keyword>
<accession>A0A134ADN1</accession>
<dbReference type="PATRIC" id="fig|157687.3.peg.1101"/>
<dbReference type="Gene3D" id="3.90.45.10">
    <property type="entry name" value="Peptide deformylase"/>
    <property type="match status" value="1"/>
</dbReference>
<dbReference type="InterPro" id="IPR023635">
    <property type="entry name" value="Peptide_deformylase"/>
</dbReference>
<dbReference type="PIRSF" id="PIRSF004749">
    <property type="entry name" value="Pep_def"/>
    <property type="match status" value="1"/>
</dbReference>
<dbReference type="GO" id="GO:0042586">
    <property type="term" value="F:peptide deformylase activity"/>
    <property type="evidence" value="ECO:0007669"/>
    <property type="project" value="UniProtKB-UniRule"/>
</dbReference>
<dbReference type="CDD" id="cd00487">
    <property type="entry name" value="Pep_deformylase"/>
    <property type="match status" value="1"/>
</dbReference>
<proteinExistence type="inferred from homology"/>
<dbReference type="NCBIfam" id="NF001159">
    <property type="entry name" value="PRK00150.1-3"/>
    <property type="match status" value="1"/>
</dbReference>
<keyword evidence="2" id="KW-0408">Iron</keyword>
<dbReference type="SUPFAM" id="SSF56420">
    <property type="entry name" value="Peptide deformylase"/>
    <property type="match status" value="1"/>
</dbReference>
<dbReference type="InterPro" id="IPR036821">
    <property type="entry name" value="Peptide_deformylase_sf"/>
</dbReference>
<sequence>MSLIRREKIKMKIVLYGHPTLREKAEKVDEVDDNVRETLDEMVALMRKANGVGLAANQVDIAKRFFVLEHDGILKKVVNPEILEFSEEIADMEEGCLSIPGVYKRVNRPAKIKVKYLNENGEEVVEELEEMWARAFQHEFDHIEGILFTDRLSILNKRLVAKKLDVLKKDFAKGRVYRDLD</sequence>
<evidence type="ECO:0000313" key="4">
    <source>
        <dbReference type="EMBL" id="KXB65799.1"/>
    </source>
</evidence>
<name>A0A134ADN1_9FUSO</name>
<dbReference type="HAMAP" id="MF_00163">
    <property type="entry name" value="Pep_deformylase"/>
    <property type="match status" value="1"/>
</dbReference>
<dbReference type="GO" id="GO:0046872">
    <property type="term" value="F:metal ion binding"/>
    <property type="evidence" value="ECO:0007669"/>
    <property type="project" value="UniProtKB-KW"/>
</dbReference>
<evidence type="ECO:0000256" key="3">
    <source>
        <dbReference type="SAM" id="Coils"/>
    </source>
</evidence>
<keyword evidence="5" id="KW-1185">Reference proteome</keyword>
<dbReference type="EC" id="3.5.1.88" evidence="2"/>
<dbReference type="PANTHER" id="PTHR10458:SF22">
    <property type="entry name" value="PEPTIDE DEFORMYLASE"/>
    <property type="match status" value="1"/>
</dbReference>
<gene>
    <name evidence="2" type="primary">def</name>
    <name evidence="4" type="ORF">HMPREF3180_01106</name>
</gene>
<dbReference type="Pfam" id="PF01327">
    <property type="entry name" value="Pep_deformylase"/>
    <property type="match status" value="1"/>
</dbReference>
<dbReference type="Proteomes" id="UP000070483">
    <property type="component" value="Unassembled WGS sequence"/>
</dbReference>
<dbReference type="AlphaFoldDB" id="A0A134ADN1"/>
<dbReference type="PRINTS" id="PR01576">
    <property type="entry name" value="PDEFORMYLASE"/>
</dbReference>
<keyword evidence="3" id="KW-0175">Coiled coil</keyword>
<dbReference type="GO" id="GO:0006412">
    <property type="term" value="P:translation"/>
    <property type="evidence" value="ECO:0007669"/>
    <property type="project" value="UniProtKB-UniRule"/>
</dbReference>
<feature type="coiled-coil region" evidence="3">
    <location>
        <begin position="21"/>
        <end position="48"/>
    </location>
</feature>
<dbReference type="PANTHER" id="PTHR10458">
    <property type="entry name" value="PEPTIDE DEFORMYLASE"/>
    <property type="match status" value="1"/>
</dbReference>
<keyword evidence="2" id="KW-0378">Hydrolase</keyword>
<comment type="cofactor">
    <cofactor evidence="2">
        <name>Fe(2+)</name>
        <dbReference type="ChEBI" id="CHEBI:29033"/>
    </cofactor>
    <text evidence="2">Binds 1 Fe(2+) ion.</text>
</comment>